<feature type="domain" description="ERV/ALR sulfhydryl oxidase" evidence="8">
    <location>
        <begin position="1"/>
        <end position="88"/>
    </location>
</feature>
<protein>
    <recommendedName>
        <fullName evidence="6">Sulfhydryl oxidase</fullName>
        <ecNumber evidence="6">1.8.3.2</ecNumber>
    </recommendedName>
</protein>
<dbReference type="GO" id="GO:0050660">
    <property type="term" value="F:flavin adenine dinucleotide binding"/>
    <property type="evidence" value="ECO:0007669"/>
    <property type="project" value="TreeGrafter"/>
</dbReference>
<reference evidence="9" key="2">
    <citation type="submission" date="2013-04" db="UniProtKB">
        <authorList>
            <consortium name="EnsemblPlants"/>
        </authorList>
    </citation>
    <scope>IDENTIFICATION</scope>
</reference>
<dbReference type="Gene3D" id="1.20.120.310">
    <property type="entry name" value="ERV/ALR sulfhydryl oxidase domain"/>
    <property type="match status" value="1"/>
</dbReference>
<reference evidence="9" key="1">
    <citation type="journal article" date="2013" name="Nat. Commun.">
        <title>Whole-genome sequencing of Oryza brachyantha reveals mechanisms underlying Oryza genome evolution.</title>
        <authorList>
            <person name="Chen J."/>
            <person name="Huang Q."/>
            <person name="Gao D."/>
            <person name="Wang J."/>
            <person name="Lang Y."/>
            <person name="Liu T."/>
            <person name="Li B."/>
            <person name="Bai Z."/>
            <person name="Luis Goicoechea J."/>
            <person name="Liang C."/>
            <person name="Chen C."/>
            <person name="Zhang W."/>
            <person name="Sun S."/>
            <person name="Liao Y."/>
            <person name="Zhang X."/>
            <person name="Yang L."/>
            <person name="Song C."/>
            <person name="Wang M."/>
            <person name="Shi J."/>
            <person name="Liu G."/>
            <person name="Liu J."/>
            <person name="Zhou H."/>
            <person name="Zhou W."/>
            <person name="Yu Q."/>
            <person name="An N."/>
            <person name="Chen Y."/>
            <person name="Cai Q."/>
            <person name="Wang B."/>
            <person name="Liu B."/>
            <person name="Min J."/>
            <person name="Huang Y."/>
            <person name="Wu H."/>
            <person name="Li Z."/>
            <person name="Zhang Y."/>
            <person name="Yin Y."/>
            <person name="Song W."/>
            <person name="Jiang J."/>
            <person name="Jackson S.A."/>
            <person name="Wing R.A."/>
            <person name="Wang J."/>
            <person name="Chen M."/>
        </authorList>
    </citation>
    <scope>NUCLEOTIDE SEQUENCE [LARGE SCALE GENOMIC DNA]</scope>
    <source>
        <strain evidence="9">cv. IRGC 101232</strain>
    </source>
</reference>
<dbReference type="Gramene" id="OB03G17950.1">
    <property type="protein sequence ID" value="OB03G17950.1"/>
    <property type="gene ID" value="OB03G17950"/>
</dbReference>
<keyword evidence="3 6" id="KW-0274">FAD</keyword>
<dbReference type="Proteomes" id="UP000006038">
    <property type="component" value="Chromosome 3"/>
</dbReference>
<evidence type="ECO:0000256" key="7">
    <source>
        <dbReference type="SAM" id="MobiDB-lite"/>
    </source>
</evidence>
<evidence type="ECO:0000313" key="9">
    <source>
        <dbReference type="EnsemblPlants" id="OB03G17950.1"/>
    </source>
</evidence>
<feature type="region of interest" description="Disordered" evidence="7">
    <location>
        <begin position="143"/>
        <end position="209"/>
    </location>
</feature>
<evidence type="ECO:0000256" key="4">
    <source>
        <dbReference type="ARBA" id="ARBA00023002"/>
    </source>
</evidence>
<dbReference type="InterPro" id="IPR017905">
    <property type="entry name" value="ERV/ALR_sulphydryl_oxidase"/>
</dbReference>
<evidence type="ECO:0000256" key="6">
    <source>
        <dbReference type="RuleBase" id="RU371123"/>
    </source>
</evidence>
<keyword evidence="5" id="KW-1015">Disulfide bond</keyword>
<dbReference type="InterPro" id="IPR036774">
    <property type="entry name" value="ERV/ALR_sulphydryl_oxid_sf"/>
</dbReference>
<dbReference type="InterPro" id="IPR039799">
    <property type="entry name" value="ALR/ERV"/>
</dbReference>
<dbReference type="Pfam" id="PF04777">
    <property type="entry name" value="Evr1_Alr"/>
    <property type="match status" value="1"/>
</dbReference>
<dbReference type="PANTHER" id="PTHR12645">
    <property type="entry name" value="ALR/ERV"/>
    <property type="match status" value="1"/>
</dbReference>
<dbReference type="GO" id="GO:0016971">
    <property type="term" value="F:flavin-dependent sulfhydryl oxidase activity"/>
    <property type="evidence" value="ECO:0007669"/>
    <property type="project" value="InterPro"/>
</dbReference>
<dbReference type="EnsemblPlants" id="OB03G17950.1">
    <property type="protein sequence ID" value="OB03G17950.1"/>
    <property type="gene ID" value="OB03G17950"/>
</dbReference>
<sequence>MCLASPPAMFPDEPTRQQKRDAKELMAIISRLYPCKECADHFKEVLKSNPVQAGSQAEFSQWLCYVHNVVNRSLGKPIFPCQRVNARWGELKMKRLPLFVLLVVTFAGGGNMSAGMSLDARSMAKSSDHQAYGGIELNGRRLQERRLDSTNRKTRSLEDVRIDDYRPVDPSPSSKATIGAGPIEHGTPLLPYVPRPTPPPDHPAQSPVT</sequence>
<dbReference type="OMA" id="AFIADHQ"/>
<comment type="catalytic activity">
    <reaction evidence="6">
        <text>2 R'C(R)SH + O2 = R'C(R)S-S(R)CR' + H2O2</text>
        <dbReference type="Rhea" id="RHEA:17357"/>
        <dbReference type="ChEBI" id="CHEBI:15379"/>
        <dbReference type="ChEBI" id="CHEBI:16240"/>
        <dbReference type="ChEBI" id="CHEBI:16520"/>
        <dbReference type="ChEBI" id="CHEBI:17412"/>
        <dbReference type="EC" id="1.8.3.2"/>
    </reaction>
</comment>
<accession>J3LL69</accession>
<proteinExistence type="predicted"/>
<dbReference type="HOGENOM" id="CLU_1148769_0_0_1"/>
<dbReference type="PANTHER" id="PTHR12645:SF0">
    <property type="entry name" value="FAD-LINKED SULFHYDRYL OXIDASE ALR"/>
    <property type="match status" value="1"/>
</dbReference>
<feature type="compositionally biased region" description="Basic and acidic residues" evidence="7">
    <location>
        <begin position="143"/>
        <end position="167"/>
    </location>
</feature>
<organism evidence="9">
    <name type="scientific">Oryza brachyantha</name>
    <name type="common">malo sina</name>
    <dbReference type="NCBI Taxonomy" id="4533"/>
    <lineage>
        <taxon>Eukaryota</taxon>
        <taxon>Viridiplantae</taxon>
        <taxon>Streptophyta</taxon>
        <taxon>Embryophyta</taxon>
        <taxon>Tracheophyta</taxon>
        <taxon>Spermatophyta</taxon>
        <taxon>Magnoliopsida</taxon>
        <taxon>Liliopsida</taxon>
        <taxon>Poales</taxon>
        <taxon>Poaceae</taxon>
        <taxon>BOP clade</taxon>
        <taxon>Oryzoideae</taxon>
        <taxon>Oryzeae</taxon>
        <taxon>Oryzinae</taxon>
        <taxon>Oryza</taxon>
    </lineage>
</organism>
<evidence type="ECO:0000256" key="2">
    <source>
        <dbReference type="ARBA" id="ARBA00022630"/>
    </source>
</evidence>
<dbReference type="AlphaFoldDB" id="J3LL69"/>
<keyword evidence="2 6" id="KW-0285">Flavoprotein</keyword>
<name>J3LL69_ORYBR</name>
<dbReference type="EC" id="1.8.3.2" evidence="6"/>
<evidence type="ECO:0000256" key="1">
    <source>
        <dbReference type="ARBA" id="ARBA00001974"/>
    </source>
</evidence>
<dbReference type="SUPFAM" id="SSF69000">
    <property type="entry name" value="FAD-dependent thiol oxidase"/>
    <property type="match status" value="1"/>
</dbReference>
<keyword evidence="10" id="KW-1185">Reference proteome</keyword>
<evidence type="ECO:0000256" key="5">
    <source>
        <dbReference type="ARBA" id="ARBA00023157"/>
    </source>
</evidence>
<feature type="compositionally biased region" description="Pro residues" evidence="7">
    <location>
        <begin position="191"/>
        <end position="202"/>
    </location>
</feature>
<dbReference type="GO" id="GO:0005739">
    <property type="term" value="C:mitochondrion"/>
    <property type="evidence" value="ECO:0007669"/>
    <property type="project" value="TreeGrafter"/>
</dbReference>
<evidence type="ECO:0000256" key="3">
    <source>
        <dbReference type="ARBA" id="ARBA00022827"/>
    </source>
</evidence>
<dbReference type="PROSITE" id="PS51324">
    <property type="entry name" value="ERV_ALR"/>
    <property type="match status" value="1"/>
</dbReference>
<evidence type="ECO:0000259" key="8">
    <source>
        <dbReference type="PROSITE" id="PS51324"/>
    </source>
</evidence>
<keyword evidence="4 6" id="KW-0560">Oxidoreductase</keyword>
<dbReference type="STRING" id="4533.J3LL69"/>
<comment type="cofactor">
    <cofactor evidence="1 6">
        <name>FAD</name>
        <dbReference type="ChEBI" id="CHEBI:57692"/>
    </cofactor>
</comment>
<evidence type="ECO:0000313" key="10">
    <source>
        <dbReference type="Proteomes" id="UP000006038"/>
    </source>
</evidence>
<dbReference type="eggNOG" id="KOG3355">
    <property type="taxonomic scope" value="Eukaryota"/>
</dbReference>